<keyword evidence="3" id="KW-0217">Developmental protein</keyword>
<evidence type="ECO:0000256" key="7">
    <source>
        <dbReference type="ARBA" id="ARBA00023121"/>
    </source>
</evidence>
<dbReference type="EMBL" id="ON088649">
    <property type="protein sequence ID" value="WAQ15594.1"/>
    <property type="molecule type" value="mRNA"/>
</dbReference>
<sequence length="128" mass="13722">MNELQGLVHDCLVKSGHIECAAIIKRGDGSARATSVGYEVTSEQSSAITAAFASPTDAMKKGIKFNGASYKCIRADKDSIYAKKENSGFVASLTKLYIVYGSYSSSMCPSICVEIVEKVGDYFRAKGK</sequence>
<dbReference type="GO" id="GO:0005938">
    <property type="term" value="C:cell cortex"/>
    <property type="evidence" value="ECO:0007669"/>
    <property type="project" value="TreeGrafter"/>
</dbReference>
<dbReference type="SMART" id="SM00392">
    <property type="entry name" value="PROF"/>
    <property type="match status" value="1"/>
</dbReference>
<keyword evidence="4" id="KW-0963">Cytoplasm</keyword>
<dbReference type="PANTHER" id="PTHR11604">
    <property type="entry name" value="PROFILIN"/>
    <property type="match status" value="1"/>
</dbReference>
<dbReference type="PRINTS" id="PR00392">
    <property type="entry name" value="PROFILIN"/>
</dbReference>
<keyword evidence="7" id="KW-0446">Lipid-binding</keyword>
<evidence type="ECO:0000256" key="5">
    <source>
        <dbReference type="ARBA" id="ARBA00022782"/>
    </source>
</evidence>
<comment type="similarity">
    <text evidence="2 9">Belongs to the profilin family.</text>
</comment>
<dbReference type="Gene3D" id="3.30.450.30">
    <property type="entry name" value="Dynein light chain 2a, cytoplasmic"/>
    <property type="match status" value="1"/>
</dbReference>
<comment type="subcellular location">
    <subcellularLocation>
        <location evidence="1">Cytoplasm</location>
    </subcellularLocation>
</comment>
<dbReference type="InterPro" id="IPR005455">
    <property type="entry name" value="PFN_euk"/>
</dbReference>
<dbReference type="InterPro" id="IPR036140">
    <property type="entry name" value="PFN_sf"/>
</dbReference>
<evidence type="ECO:0000256" key="2">
    <source>
        <dbReference type="ARBA" id="ARBA00010058"/>
    </source>
</evidence>
<dbReference type="FunFam" id="3.30.450.30:FF:000007">
    <property type="entry name" value="Profilin"/>
    <property type="match status" value="1"/>
</dbReference>
<evidence type="ECO:0000256" key="1">
    <source>
        <dbReference type="ARBA" id="ARBA00004496"/>
    </source>
</evidence>
<organism evidence="10">
    <name type="scientific">Halisarca dujardinii</name>
    <name type="common">Dujardin's slime sponge</name>
    <dbReference type="NCBI Taxonomy" id="2583056"/>
    <lineage>
        <taxon>Eukaryota</taxon>
        <taxon>Metazoa</taxon>
        <taxon>Porifera</taxon>
        <taxon>Demospongiae</taxon>
        <taxon>Verongimorpha</taxon>
        <taxon>Chondrillida</taxon>
        <taxon>Halisarcidae</taxon>
        <taxon>Halisarca</taxon>
    </lineage>
</organism>
<protein>
    <recommendedName>
        <fullName evidence="9">Profilin</fullName>
    </recommendedName>
</protein>
<evidence type="ECO:0000256" key="3">
    <source>
        <dbReference type="ARBA" id="ARBA00022473"/>
    </source>
</evidence>
<proteinExistence type="evidence at transcript level"/>
<keyword evidence="5" id="KW-0221">Differentiation</keyword>
<dbReference type="GO" id="GO:0007283">
    <property type="term" value="P:spermatogenesis"/>
    <property type="evidence" value="ECO:0007669"/>
    <property type="project" value="UniProtKB-KW"/>
</dbReference>
<dbReference type="GO" id="GO:0008289">
    <property type="term" value="F:lipid binding"/>
    <property type="evidence" value="ECO:0007669"/>
    <property type="project" value="UniProtKB-KW"/>
</dbReference>
<dbReference type="PANTHER" id="PTHR11604:SF2">
    <property type="entry name" value="PROFILIN-4"/>
    <property type="match status" value="1"/>
</dbReference>
<dbReference type="GO" id="GO:0030154">
    <property type="term" value="P:cell differentiation"/>
    <property type="evidence" value="ECO:0007669"/>
    <property type="project" value="UniProtKB-KW"/>
</dbReference>
<dbReference type="InterPro" id="IPR048278">
    <property type="entry name" value="PFN"/>
</dbReference>
<comment type="function">
    <text evidence="8">Involved in male fertility. Required for manchette development and acrosome biogenesis during spermiogenesis. Binds in vitro to phospholipids, including phosphatidylinositol 3-phosphate (PtdIns(3)P), phosphatidylinositol 4,5-bisphosphate (PtdIns(4,5)P2), phosphatidylinositol 4-phosphate (PtdIns(4)P) and phosphatidic acid (PA). Contrary to other profilin family members, does not bind to actin in vitro.</text>
</comment>
<dbReference type="GO" id="GO:0003785">
    <property type="term" value="F:actin monomer binding"/>
    <property type="evidence" value="ECO:0007669"/>
    <property type="project" value="TreeGrafter"/>
</dbReference>
<keyword evidence="9" id="KW-0009">Actin-binding</keyword>
<dbReference type="CDD" id="cd00148">
    <property type="entry name" value="PROF"/>
    <property type="match status" value="1"/>
</dbReference>
<evidence type="ECO:0000256" key="8">
    <source>
        <dbReference type="ARBA" id="ARBA00059169"/>
    </source>
</evidence>
<dbReference type="SUPFAM" id="SSF55770">
    <property type="entry name" value="Profilin (actin-binding protein)"/>
    <property type="match status" value="1"/>
</dbReference>
<reference evidence="10" key="1">
    <citation type="submission" date="2022-03" db="EMBL/GenBank/DDBJ databases">
        <authorList>
            <person name="Mikhailov K."/>
            <person name="Kravchuk O."/>
            <person name="Lyupina Y."/>
            <person name="Adameyko K."/>
        </authorList>
    </citation>
    <scope>NUCLEOTIDE SEQUENCE</scope>
</reference>
<evidence type="ECO:0000256" key="6">
    <source>
        <dbReference type="ARBA" id="ARBA00022871"/>
    </source>
</evidence>
<accession>A0A9E9FWY4</accession>
<keyword evidence="6" id="KW-0744">Spermatogenesis</keyword>
<dbReference type="AlphaFoldDB" id="A0A9E9FWY4"/>
<evidence type="ECO:0000313" key="10">
    <source>
        <dbReference type="EMBL" id="WAQ15594.1"/>
    </source>
</evidence>
<evidence type="ECO:0000256" key="9">
    <source>
        <dbReference type="RuleBase" id="RU003909"/>
    </source>
</evidence>
<evidence type="ECO:0000256" key="4">
    <source>
        <dbReference type="ARBA" id="ARBA00022490"/>
    </source>
</evidence>
<dbReference type="Pfam" id="PF00235">
    <property type="entry name" value="Profilin"/>
    <property type="match status" value="1"/>
</dbReference>
<name>A0A9E9FWY4_HALDU</name>